<dbReference type="EMBL" id="BK014781">
    <property type="protein sequence ID" value="DAD75384.1"/>
    <property type="molecule type" value="Genomic_DNA"/>
</dbReference>
<reference evidence="1" key="1">
    <citation type="journal article" date="2021" name="Proc. Natl. Acad. Sci. U.S.A.">
        <title>A Catalog of Tens of Thousands of Viruses from Human Metagenomes Reveals Hidden Associations with Chronic Diseases.</title>
        <authorList>
            <person name="Tisza M.J."/>
            <person name="Buck C.B."/>
        </authorList>
    </citation>
    <scope>NUCLEOTIDE SEQUENCE</scope>
    <source>
        <strain evidence="1">Ct7oE3</strain>
    </source>
</reference>
<proteinExistence type="predicted"/>
<sequence>MKRNKNTPKIVGARVTNIYYYRKGERYRLGLVSPIEREVKA</sequence>
<name>A0A8S5LZS9_9CAUD</name>
<protein>
    <submittedName>
        <fullName evidence="1">Uncharacterized protein</fullName>
    </submittedName>
</protein>
<organism evidence="1">
    <name type="scientific">Caudovirales sp. ct7oE3</name>
    <dbReference type="NCBI Taxonomy" id="2826768"/>
    <lineage>
        <taxon>Viruses</taxon>
        <taxon>Duplodnaviria</taxon>
        <taxon>Heunggongvirae</taxon>
        <taxon>Uroviricota</taxon>
        <taxon>Caudoviricetes</taxon>
    </lineage>
</organism>
<accession>A0A8S5LZS9</accession>
<evidence type="ECO:0000313" key="1">
    <source>
        <dbReference type="EMBL" id="DAD75384.1"/>
    </source>
</evidence>